<accession>A0A0A9C4N8</accession>
<evidence type="ECO:0000256" key="1">
    <source>
        <dbReference type="SAM" id="SignalP"/>
    </source>
</evidence>
<protein>
    <submittedName>
        <fullName evidence="2">Uncharacterized protein</fullName>
    </submittedName>
</protein>
<dbReference type="AlphaFoldDB" id="A0A0A9C4N8"/>
<organism evidence="2">
    <name type="scientific">Arundo donax</name>
    <name type="common">Giant reed</name>
    <name type="synonym">Donax arundinaceus</name>
    <dbReference type="NCBI Taxonomy" id="35708"/>
    <lineage>
        <taxon>Eukaryota</taxon>
        <taxon>Viridiplantae</taxon>
        <taxon>Streptophyta</taxon>
        <taxon>Embryophyta</taxon>
        <taxon>Tracheophyta</taxon>
        <taxon>Spermatophyta</taxon>
        <taxon>Magnoliopsida</taxon>
        <taxon>Liliopsida</taxon>
        <taxon>Poales</taxon>
        <taxon>Poaceae</taxon>
        <taxon>PACMAD clade</taxon>
        <taxon>Arundinoideae</taxon>
        <taxon>Arundineae</taxon>
        <taxon>Arundo</taxon>
    </lineage>
</organism>
<feature type="signal peptide" evidence="1">
    <location>
        <begin position="1"/>
        <end position="17"/>
    </location>
</feature>
<sequence length="37" mass="4185">MVLLALVLSHLLVSFRTLYNYMTKNRPRSLTTGSSSN</sequence>
<reference evidence="2" key="2">
    <citation type="journal article" date="2015" name="Data Brief">
        <title>Shoot transcriptome of the giant reed, Arundo donax.</title>
        <authorList>
            <person name="Barrero R.A."/>
            <person name="Guerrero F.D."/>
            <person name="Moolhuijzen P."/>
            <person name="Goolsby J.A."/>
            <person name="Tidwell J."/>
            <person name="Bellgard S.E."/>
            <person name="Bellgard M.I."/>
        </authorList>
    </citation>
    <scope>NUCLEOTIDE SEQUENCE</scope>
    <source>
        <tissue evidence="2">Shoot tissue taken approximately 20 cm above the soil surface</tissue>
    </source>
</reference>
<name>A0A0A9C4N8_ARUDO</name>
<feature type="chain" id="PRO_5002060696" evidence="1">
    <location>
        <begin position="18"/>
        <end position="37"/>
    </location>
</feature>
<keyword evidence="1" id="KW-0732">Signal</keyword>
<evidence type="ECO:0000313" key="2">
    <source>
        <dbReference type="EMBL" id="JAD68360.1"/>
    </source>
</evidence>
<reference evidence="2" key="1">
    <citation type="submission" date="2014-09" db="EMBL/GenBank/DDBJ databases">
        <authorList>
            <person name="Magalhaes I.L.F."/>
            <person name="Oliveira U."/>
            <person name="Santos F.R."/>
            <person name="Vidigal T.H.D.A."/>
            <person name="Brescovit A.D."/>
            <person name="Santos A.J."/>
        </authorList>
    </citation>
    <scope>NUCLEOTIDE SEQUENCE</scope>
    <source>
        <tissue evidence="2">Shoot tissue taken approximately 20 cm above the soil surface</tissue>
    </source>
</reference>
<proteinExistence type="predicted"/>
<dbReference type="EMBL" id="GBRH01229535">
    <property type="protein sequence ID" value="JAD68360.1"/>
    <property type="molecule type" value="Transcribed_RNA"/>
</dbReference>